<organism evidence="3 4">
    <name type="scientific">Quercus lobata</name>
    <name type="common">Valley oak</name>
    <dbReference type="NCBI Taxonomy" id="97700"/>
    <lineage>
        <taxon>Eukaryota</taxon>
        <taxon>Viridiplantae</taxon>
        <taxon>Streptophyta</taxon>
        <taxon>Embryophyta</taxon>
        <taxon>Tracheophyta</taxon>
        <taxon>Spermatophyta</taxon>
        <taxon>Magnoliopsida</taxon>
        <taxon>eudicotyledons</taxon>
        <taxon>Gunneridae</taxon>
        <taxon>Pentapetalae</taxon>
        <taxon>rosids</taxon>
        <taxon>fabids</taxon>
        <taxon>Fagales</taxon>
        <taxon>Fagaceae</taxon>
        <taxon>Quercus</taxon>
    </lineage>
</organism>
<reference evidence="3" key="2">
    <citation type="submission" date="2021-01" db="UniProtKB">
        <authorList>
            <consortium name="EnsemblPlants"/>
        </authorList>
    </citation>
    <scope>IDENTIFICATION</scope>
</reference>
<keyword evidence="1" id="KW-0812">Transmembrane</keyword>
<dbReference type="EnsemblPlants" id="QL08p014302:mrna">
    <property type="protein sequence ID" value="QL08p014302:mrna"/>
    <property type="gene ID" value="QL08p014302"/>
</dbReference>
<dbReference type="InterPro" id="IPR045122">
    <property type="entry name" value="Csc1-like"/>
</dbReference>
<dbReference type="Proteomes" id="UP000594261">
    <property type="component" value="Chromosome 8"/>
</dbReference>
<keyword evidence="1" id="KW-1133">Transmembrane helix</keyword>
<keyword evidence="4" id="KW-1185">Reference proteome</keyword>
<dbReference type="PANTHER" id="PTHR13018">
    <property type="entry name" value="PROBABLE MEMBRANE PROTEIN DUF221-RELATED"/>
    <property type="match status" value="1"/>
</dbReference>
<protein>
    <recommendedName>
        <fullName evidence="2">CSC1/OSCA1-like N-terminal transmembrane domain-containing protein</fullName>
    </recommendedName>
</protein>
<dbReference type="Gramene" id="QL08p014302:mrna">
    <property type="protein sequence ID" value="QL08p014302:mrna"/>
    <property type="gene ID" value="QL08p014302"/>
</dbReference>
<dbReference type="EMBL" id="LRBV02000008">
    <property type="status" value="NOT_ANNOTATED_CDS"/>
    <property type="molecule type" value="Genomic_DNA"/>
</dbReference>
<sequence length="145" mass="16144">MGKEKKRKVYHTNGEKAHLSEKRWILSPTALVTKFLTVWHATCHENARHCSADAAQFLFIEGGTFAVLSSIALLSIFLILPINLYAGTASPNDDQFIETTINHIAKGTPLLWIHFLFVVVVTLVRFGLSAIFNSVCVLRLGFLGF</sequence>
<dbReference type="PANTHER" id="PTHR13018:SF114">
    <property type="entry name" value="EXPRESSED PROTEIN"/>
    <property type="match status" value="1"/>
</dbReference>
<feature type="domain" description="CSC1/OSCA1-like N-terminal transmembrane" evidence="2">
    <location>
        <begin position="4"/>
        <end position="125"/>
    </location>
</feature>
<dbReference type="InterPro" id="IPR032880">
    <property type="entry name" value="CSC1/OSCA1-like_N"/>
</dbReference>
<keyword evidence="1" id="KW-0472">Membrane</keyword>
<evidence type="ECO:0000256" key="1">
    <source>
        <dbReference type="SAM" id="Phobius"/>
    </source>
</evidence>
<dbReference type="GO" id="GO:0005227">
    <property type="term" value="F:calcium-activated cation channel activity"/>
    <property type="evidence" value="ECO:0007669"/>
    <property type="project" value="InterPro"/>
</dbReference>
<dbReference type="GO" id="GO:0005886">
    <property type="term" value="C:plasma membrane"/>
    <property type="evidence" value="ECO:0007669"/>
    <property type="project" value="TreeGrafter"/>
</dbReference>
<evidence type="ECO:0000313" key="4">
    <source>
        <dbReference type="Proteomes" id="UP000594261"/>
    </source>
</evidence>
<dbReference type="Pfam" id="PF13967">
    <property type="entry name" value="RSN1_TM"/>
    <property type="match status" value="1"/>
</dbReference>
<evidence type="ECO:0000259" key="2">
    <source>
        <dbReference type="Pfam" id="PF13967"/>
    </source>
</evidence>
<reference evidence="3 4" key="1">
    <citation type="journal article" date="2016" name="G3 (Bethesda)">
        <title>First Draft Assembly and Annotation of the Genome of a California Endemic Oak Quercus lobata Nee (Fagaceae).</title>
        <authorList>
            <person name="Sork V.L."/>
            <person name="Fitz-Gibbon S.T."/>
            <person name="Puiu D."/>
            <person name="Crepeau M."/>
            <person name="Gugger P.F."/>
            <person name="Sherman R."/>
            <person name="Stevens K."/>
            <person name="Langley C.H."/>
            <person name="Pellegrini M."/>
            <person name="Salzberg S.L."/>
        </authorList>
    </citation>
    <scope>NUCLEOTIDE SEQUENCE [LARGE SCALE GENOMIC DNA]</scope>
    <source>
        <strain evidence="3 4">cv. SW786</strain>
    </source>
</reference>
<feature type="transmembrane region" description="Helical" evidence="1">
    <location>
        <begin position="65"/>
        <end position="86"/>
    </location>
</feature>
<feature type="transmembrane region" description="Helical" evidence="1">
    <location>
        <begin position="112"/>
        <end position="142"/>
    </location>
</feature>
<evidence type="ECO:0000313" key="3">
    <source>
        <dbReference type="EnsemblPlants" id="QL08p014302:mrna"/>
    </source>
</evidence>
<dbReference type="InParanoid" id="A0A7N2MA06"/>
<dbReference type="AlphaFoldDB" id="A0A7N2MA06"/>
<proteinExistence type="predicted"/>
<name>A0A7N2MA06_QUELO</name>
<accession>A0A7N2MA06</accession>